<sequence>MLHSATSVLSFILWSSYLSLGCFPLPLSETSSKSEAGVSTNLTKRDPTAGKFFLGYRYTNSFAAWEYQDAKGKLTDFKASNYQLGEGAYLAPNSGTWEAAGNYLCEIWVDLDKIKAAPRRLIPEPLLRNRLGLPPLSGVSISKEQKEAIAANMMDPTKGMAGIEEYLQSGDEKQKLEDTILISIGYGSGVSRCFQMVIPPHYLQPSKSCKRPGGKGDLGMYVKCVMRGHPDPRNPVHRLNVPVGTRADWSELFPELKDDKDWNGPGCRPST</sequence>
<keyword evidence="1" id="KW-0732">Signal</keyword>
<feature type="signal peptide" evidence="1">
    <location>
        <begin position="1"/>
        <end position="21"/>
    </location>
</feature>
<comment type="caution">
    <text evidence="2">The sequence shown here is derived from an EMBL/GenBank/DDBJ whole genome shotgun (WGS) entry which is preliminary data.</text>
</comment>
<gene>
    <name evidence="2" type="ORF">F5878DRAFT_694859</name>
</gene>
<dbReference type="AlphaFoldDB" id="A0AA38P2F3"/>
<name>A0AA38P2F3_9AGAR</name>
<dbReference type="Proteomes" id="UP001163846">
    <property type="component" value="Unassembled WGS sequence"/>
</dbReference>
<protein>
    <submittedName>
        <fullName evidence="2">Uncharacterized protein</fullName>
    </submittedName>
</protein>
<evidence type="ECO:0000256" key="1">
    <source>
        <dbReference type="SAM" id="SignalP"/>
    </source>
</evidence>
<dbReference type="InterPro" id="IPR045564">
    <property type="entry name" value="DUF5910"/>
</dbReference>
<keyword evidence="3" id="KW-1185">Reference proteome</keyword>
<organism evidence="2 3">
    <name type="scientific">Lentinula raphanica</name>
    <dbReference type="NCBI Taxonomy" id="153919"/>
    <lineage>
        <taxon>Eukaryota</taxon>
        <taxon>Fungi</taxon>
        <taxon>Dikarya</taxon>
        <taxon>Basidiomycota</taxon>
        <taxon>Agaricomycotina</taxon>
        <taxon>Agaricomycetes</taxon>
        <taxon>Agaricomycetidae</taxon>
        <taxon>Agaricales</taxon>
        <taxon>Marasmiineae</taxon>
        <taxon>Omphalotaceae</taxon>
        <taxon>Lentinula</taxon>
    </lineage>
</organism>
<dbReference type="EMBL" id="MU806479">
    <property type="protein sequence ID" value="KAJ3834838.1"/>
    <property type="molecule type" value="Genomic_DNA"/>
</dbReference>
<dbReference type="Pfam" id="PF19287">
    <property type="entry name" value="DUF5910"/>
    <property type="match status" value="1"/>
</dbReference>
<proteinExistence type="predicted"/>
<accession>A0AA38P2F3</accession>
<evidence type="ECO:0000313" key="2">
    <source>
        <dbReference type="EMBL" id="KAJ3834838.1"/>
    </source>
</evidence>
<feature type="chain" id="PRO_5041231122" evidence="1">
    <location>
        <begin position="22"/>
        <end position="271"/>
    </location>
</feature>
<reference evidence="2" key="1">
    <citation type="submission" date="2022-08" db="EMBL/GenBank/DDBJ databases">
        <authorList>
            <consortium name="DOE Joint Genome Institute"/>
            <person name="Min B."/>
            <person name="Riley R."/>
            <person name="Sierra-Patev S."/>
            <person name="Naranjo-Ortiz M."/>
            <person name="Looney B."/>
            <person name="Konkel Z."/>
            <person name="Slot J.C."/>
            <person name="Sakamoto Y."/>
            <person name="Steenwyk J.L."/>
            <person name="Rokas A."/>
            <person name="Carro J."/>
            <person name="Camarero S."/>
            <person name="Ferreira P."/>
            <person name="Molpeceres G."/>
            <person name="Ruiz-Duenas F.J."/>
            <person name="Serrano A."/>
            <person name="Henrissat B."/>
            <person name="Drula E."/>
            <person name="Hughes K.W."/>
            <person name="Mata J.L."/>
            <person name="Ishikawa N.K."/>
            <person name="Vargas-Isla R."/>
            <person name="Ushijima S."/>
            <person name="Smith C.A."/>
            <person name="Ahrendt S."/>
            <person name="Andreopoulos W."/>
            <person name="He G."/>
            <person name="Labutti K."/>
            <person name="Lipzen A."/>
            <person name="Ng V."/>
            <person name="Sandor L."/>
            <person name="Barry K."/>
            <person name="Martinez A.T."/>
            <person name="Xiao Y."/>
            <person name="Gibbons J.G."/>
            <person name="Terashima K."/>
            <person name="Hibbett D.S."/>
            <person name="Grigoriev I.V."/>
        </authorList>
    </citation>
    <scope>NUCLEOTIDE SEQUENCE</scope>
    <source>
        <strain evidence="2">TFB9207</strain>
    </source>
</reference>
<evidence type="ECO:0000313" key="3">
    <source>
        <dbReference type="Proteomes" id="UP001163846"/>
    </source>
</evidence>